<comment type="function">
    <text evidence="6">Catalyzes the phosphorylation of the 3'-hydroxyl group of dephosphocoenzyme A to form coenzyme A.</text>
</comment>
<comment type="subcellular location">
    <subcellularLocation>
        <location evidence="6">Cytoplasm</location>
    </subcellularLocation>
</comment>
<evidence type="ECO:0000313" key="9">
    <source>
        <dbReference type="Proteomes" id="UP000323707"/>
    </source>
</evidence>
<evidence type="ECO:0000256" key="1">
    <source>
        <dbReference type="ARBA" id="ARBA00009018"/>
    </source>
</evidence>
<dbReference type="HAMAP" id="MF_00376">
    <property type="entry name" value="Dephospho_CoA_kinase"/>
    <property type="match status" value="1"/>
</dbReference>
<proteinExistence type="inferred from homology"/>
<dbReference type="Gene3D" id="3.40.50.300">
    <property type="entry name" value="P-loop containing nucleotide triphosphate hydrolases"/>
    <property type="match status" value="1"/>
</dbReference>
<dbReference type="GO" id="GO:0005524">
    <property type="term" value="F:ATP binding"/>
    <property type="evidence" value="ECO:0007669"/>
    <property type="project" value="UniProtKB-UniRule"/>
</dbReference>
<dbReference type="GO" id="GO:0005737">
    <property type="term" value="C:cytoplasm"/>
    <property type="evidence" value="ECO:0007669"/>
    <property type="project" value="UniProtKB-SubCell"/>
</dbReference>
<dbReference type="UniPathway" id="UPA00241">
    <property type="reaction ID" value="UER00356"/>
</dbReference>
<dbReference type="AlphaFoldDB" id="A0A5M9QJ56"/>
<dbReference type="NCBIfam" id="TIGR00152">
    <property type="entry name" value="dephospho-CoA kinase"/>
    <property type="match status" value="1"/>
</dbReference>
<keyword evidence="6 8" id="KW-0418">Kinase</keyword>
<dbReference type="GO" id="GO:0004140">
    <property type="term" value="F:dephospho-CoA kinase activity"/>
    <property type="evidence" value="ECO:0007669"/>
    <property type="project" value="UniProtKB-UniRule"/>
</dbReference>
<keyword evidence="2 6" id="KW-0808">Transferase</keyword>
<name>A0A5M9QJ56_9HELI</name>
<evidence type="ECO:0000256" key="5">
    <source>
        <dbReference type="ARBA" id="ARBA00022993"/>
    </source>
</evidence>
<dbReference type="GO" id="GO:0015937">
    <property type="term" value="P:coenzyme A biosynthetic process"/>
    <property type="evidence" value="ECO:0007669"/>
    <property type="project" value="UniProtKB-UniRule"/>
</dbReference>
<comment type="similarity">
    <text evidence="1 6">Belongs to the CoaE family.</text>
</comment>
<dbReference type="Proteomes" id="UP000323707">
    <property type="component" value="Unassembled WGS sequence"/>
</dbReference>
<evidence type="ECO:0000313" key="8">
    <source>
        <dbReference type="EMBL" id="KAA8707632.1"/>
    </source>
</evidence>
<dbReference type="RefSeq" id="WP_150337655.1">
    <property type="nucleotide sequence ID" value="NZ_JAERIX010000014.1"/>
</dbReference>
<dbReference type="PROSITE" id="PS51257">
    <property type="entry name" value="PROKAR_LIPOPROTEIN"/>
    <property type="match status" value="1"/>
</dbReference>
<keyword evidence="6" id="KW-0963">Cytoplasm</keyword>
<evidence type="ECO:0000256" key="3">
    <source>
        <dbReference type="ARBA" id="ARBA00022741"/>
    </source>
</evidence>
<feature type="binding site" evidence="6">
    <location>
        <begin position="34"/>
        <end position="39"/>
    </location>
    <ligand>
        <name>ATP</name>
        <dbReference type="ChEBI" id="CHEBI:30616"/>
    </ligand>
</feature>
<accession>A0A5M9QJ56</accession>
<dbReference type="CDD" id="cd02022">
    <property type="entry name" value="DPCK"/>
    <property type="match status" value="1"/>
</dbReference>
<keyword evidence="3 6" id="KW-0547">Nucleotide-binding</keyword>
<organism evidence="8 9">
    <name type="scientific">Helicobacter canis</name>
    <dbReference type="NCBI Taxonomy" id="29419"/>
    <lineage>
        <taxon>Bacteria</taxon>
        <taxon>Pseudomonadati</taxon>
        <taxon>Campylobacterota</taxon>
        <taxon>Epsilonproteobacteria</taxon>
        <taxon>Campylobacterales</taxon>
        <taxon>Helicobacteraceae</taxon>
        <taxon>Helicobacter</taxon>
    </lineage>
</organism>
<evidence type="ECO:0000256" key="7">
    <source>
        <dbReference type="NCBIfam" id="TIGR00152"/>
    </source>
</evidence>
<dbReference type="EC" id="2.7.1.24" evidence="6 7"/>
<protein>
    <recommendedName>
        <fullName evidence="6 7">Dephospho-CoA kinase</fullName>
        <ecNumber evidence="6 7">2.7.1.24</ecNumber>
    </recommendedName>
    <alternativeName>
        <fullName evidence="6">Dephosphocoenzyme A kinase</fullName>
    </alternativeName>
</protein>
<dbReference type="PANTHER" id="PTHR10695:SF46">
    <property type="entry name" value="BIFUNCTIONAL COENZYME A SYNTHASE-RELATED"/>
    <property type="match status" value="1"/>
</dbReference>
<dbReference type="InterPro" id="IPR001977">
    <property type="entry name" value="Depp_CoAkinase"/>
</dbReference>
<dbReference type="PANTHER" id="PTHR10695">
    <property type="entry name" value="DEPHOSPHO-COA KINASE-RELATED"/>
    <property type="match status" value="1"/>
</dbReference>
<dbReference type="Pfam" id="PF01121">
    <property type="entry name" value="CoaE"/>
    <property type="match status" value="1"/>
</dbReference>
<dbReference type="InterPro" id="IPR027417">
    <property type="entry name" value="P-loop_NTPase"/>
</dbReference>
<evidence type="ECO:0000256" key="6">
    <source>
        <dbReference type="HAMAP-Rule" id="MF_00376"/>
    </source>
</evidence>
<dbReference type="SUPFAM" id="SSF52540">
    <property type="entry name" value="P-loop containing nucleoside triphosphate hydrolases"/>
    <property type="match status" value="1"/>
</dbReference>
<sequence length="222" mass="24144">MGQKLGKLDSSSIESSSLKPISLHYGVVLTGGIACGKSSVGEILRARGFEIICADSIAHCVLEECARELIDTFGEGIASIDPNDLGIINRKALGEIVFSDPAKRALLESITHPRIHAQIIAKACELEVRKRWYFLDIPLFFESGGRARYGVDIVVCVSAKEELQLARLMQRNALSLSQAQARVRAQMPLEQKIAQSDIVIDNNGTLAALESKVDSMLHTLAT</sequence>
<dbReference type="EMBL" id="VXKE01000021">
    <property type="protein sequence ID" value="KAA8707632.1"/>
    <property type="molecule type" value="Genomic_DNA"/>
</dbReference>
<gene>
    <name evidence="6" type="primary">coaE</name>
    <name evidence="8" type="ORF">F4V45_07075</name>
</gene>
<comment type="caution">
    <text evidence="8">The sequence shown here is derived from an EMBL/GenBank/DDBJ whole genome shotgun (WGS) entry which is preliminary data.</text>
</comment>
<reference evidence="8 9" key="1">
    <citation type="submission" date="2019-09" db="EMBL/GenBank/DDBJ databases">
        <title>Draft genome sequence of various Type strains from the CCUG.</title>
        <authorList>
            <person name="Pineiro-Iglesias B."/>
            <person name="Tunovic T."/>
            <person name="Unosson C."/>
            <person name="Inganas E."/>
            <person name="Ohlen M."/>
            <person name="Cardew S."/>
            <person name="Jensie-Markopoulos S."/>
            <person name="Salva-Serra F."/>
            <person name="Jaen-Luchoro D."/>
            <person name="Karlsson R."/>
            <person name="Svensson-Stadler L."/>
            <person name="Chun J."/>
            <person name="Moore E."/>
        </authorList>
    </citation>
    <scope>NUCLEOTIDE SEQUENCE [LARGE SCALE GENOMIC DNA]</scope>
    <source>
        <strain evidence="8 9">CCUG 32756T</strain>
    </source>
</reference>
<comment type="catalytic activity">
    <reaction evidence="6">
        <text>3'-dephospho-CoA + ATP = ADP + CoA + H(+)</text>
        <dbReference type="Rhea" id="RHEA:18245"/>
        <dbReference type="ChEBI" id="CHEBI:15378"/>
        <dbReference type="ChEBI" id="CHEBI:30616"/>
        <dbReference type="ChEBI" id="CHEBI:57287"/>
        <dbReference type="ChEBI" id="CHEBI:57328"/>
        <dbReference type="ChEBI" id="CHEBI:456216"/>
        <dbReference type="EC" id="2.7.1.24"/>
    </reaction>
</comment>
<comment type="pathway">
    <text evidence="6">Cofactor biosynthesis; coenzyme A biosynthesis; CoA from (R)-pantothenate: step 5/5.</text>
</comment>
<keyword evidence="4 6" id="KW-0067">ATP-binding</keyword>
<evidence type="ECO:0000256" key="4">
    <source>
        <dbReference type="ARBA" id="ARBA00022840"/>
    </source>
</evidence>
<keyword evidence="5 6" id="KW-0173">Coenzyme A biosynthesis</keyword>
<dbReference type="PROSITE" id="PS51219">
    <property type="entry name" value="DPCK"/>
    <property type="match status" value="1"/>
</dbReference>
<evidence type="ECO:0000256" key="2">
    <source>
        <dbReference type="ARBA" id="ARBA00022679"/>
    </source>
</evidence>